<reference evidence="2" key="1">
    <citation type="journal article" date="2012" name="ISME J.">
        <title>Nodularin, a cyanobacterial toxin, is synthesized in planta by symbiotic Nostoc sp.</title>
        <authorList>
            <person name="Gehringer M.M."/>
            <person name="Adler L."/>
            <person name="Roberts A.A."/>
            <person name="Moffitt M.C."/>
            <person name="Mihali T.K."/>
            <person name="Mills T.J."/>
            <person name="Fieker C."/>
            <person name="Neilan B.A."/>
        </authorList>
    </citation>
    <scope>NUCLEOTIDE SEQUENCE</scope>
    <source>
        <strain evidence="2">73.1</strain>
    </source>
</reference>
<evidence type="ECO:0000313" key="2">
    <source>
        <dbReference type="EMBL" id="AEO14742.1"/>
    </source>
</evidence>
<feature type="coiled-coil region" evidence="1">
    <location>
        <begin position="213"/>
        <end position="240"/>
    </location>
</feature>
<dbReference type="AlphaFoldDB" id="G3ESX7"/>
<sequence>MIPSIFKLKIDILNEPYNSVTNNNQVIPTLSYKAIQKSVKLLQSWGNYLLPIYNVSEADIADIMPLLLFVESIIYQIDEDNEIHEDINKNVSVLRNVLTQLNLFDDALETRLQQGLTYYSLETQFCSGKIPTQADIDSVCIGKAFDYYILTRLFFKLTSQSDEEMLGIYRIAEQIAEIGCDLKSYKEDIERNVMNIYRMFVRLYGSEAPQQLQQYLEKLNSQLQDQLKLLEQTRPDMARKFIRLWNNIFPEDCPIPEIPAPILEEGNLVAGSIAAYTT</sequence>
<dbReference type="EMBL" id="JF342711">
    <property type="protein sequence ID" value="AEO14742.1"/>
    <property type="molecule type" value="Genomic_DNA"/>
</dbReference>
<dbReference type="PANTHER" id="PTHR35754:SF2">
    <property type="entry name" value="ATP SYNTHASE SUBUNIT B"/>
    <property type="match status" value="1"/>
</dbReference>
<proteinExistence type="predicted"/>
<name>G3ESX7_9NOSO</name>
<keyword evidence="1" id="KW-0175">Coiled coil</keyword>
<accession>G3ESX7</accession>
<organism evidence="2">
    <name type="scientific">Nostoc sp. 73.1</name>
    <dbReference type="NCBI Taxonomy" id="707671"/>
    <lineage>
        <taxon>Bacteria</taxon>
        <taxon>Bacillati</taxon>
        <taxon>Cyanobacteriota</taxon>
        <taxon>Cyanophyceae</taxon>
        <taxon>Nostocales</taxon>
        <taxon>Nostocaceae</taxon>
        <taxon>Nostoc</taxon>
    </lineage>
</organism>
<evidence type="ECO:0000256" key="1">
    <source>
        <dbReference type="SAM" id="Coils"/>
    </source>
</evidence>
<protein>
    <submittedName>
        <fullName evidence="2">Uncharacterized protein</fullName>
    </submittedName>
</protein>
<dbReference type="PANTHER" id="PTHR35754">
    <property type="entry name" value="ATP SYNTHASE SUBUNIT B"/>
    <property type="match status" value="1"/>
</dbReference>